<dbReference type="PANTHER" id="PTHR11040:SF210">
    <property type="entry name" value="ZINC-REGULATED TRANSPORTER 3"/>
    <property type="match status" value="1"/>
</dbReference>
<dbReference type="Pfam" id="PF02535">
    <property type="entry name" value="Zip"/>
    <property type="match status" value="1"/>
</dbReference>
<feature type="transmembrane region" description="Helical" evidence="5">
    <location>
        <begin position="12"/>
        <end position="31"/>
    </location>
</feature>
<feature type="transmembrane region" description="Helical" evidence="5">
    <location>
        <begin position="92"/>
        <end position="112"/>
    </location>
</feature>
<accession>A0A814K1V7</accession>
<dbReference type="PANTHER" id="PTHR11040">
    <property type="entry name" value="ZINC/IRON TRANSPORTER"/>
    <property type="match status" value="1"/>
</dbReference>
<evidence type="ECO:0000313" key="6">
    <source>
        <dbReference type="EMBL" id="CAF1045630.1"/>
    </source>
</evidence>
<evidence type="ECO:0000256" key="2">
    <source>
        <dbReference type="ARBA" id="ARBA00022692"/>
    </source>
</evidence>
<name>A0A814K1V7_9BILA</name>
<sequence length="320" mass="33947">MVAIESRVALAFGLNIAAGLSTCIGGIIIFNKKLVYLANPSSLGIAFGVAAGVMIFIALGDIFGESINAFQEGLDGKNEQTCDKMCKGNSKVFATICFISGAGIILLIDFIIHKISPDIDTELSIDKINTFRQKFSQIDSKYGSGLDELQTSHGKKNDCEDGATKQTLNRMGILTALAIAIHNIPEGVTTYTGAVKDTKLGIALAIAIALHNIPEGVAVATPIYFATGSKIKAFRWTFISALAEPVGGIIGWLIAGDGLNANVNGIMFGLVVGMMVTISIKELIPTAHRFCLSRDKVTYSILFGMCVIAFSLILLDYAGV</sequence>
<evidence type="ECO:0000256" key="5">
    <source>
        <dbReference type="SAM" id="Phobius"/>
    </source>
</evidence>
<feature type="transmembrane region" description="Helical" evidence="5">
    <location>
        <begin position="266"/>
        <end position="284"/>
    </location>
</feature>
<comment type="caution">
    <text evidence="6">The sequence shown here is derived from an EMBL/GenBank/DDBJ whole genome shotgun (WGS) entry which is preliminary data.</text>
</comment>
<evidence type="ECO:0000256" key="3">
    <source>
        <dbReference type="ARBA" id="ARBA00022989"/>
    </source>
</evidence>
<dbReference type="AlphaFoldDB" id="A0A814K1V7"/>
<proteinExistence type="predicted"/>
<feature type="transmembrane region" description="Helical" evidence="5">
    <location>
        <begin position="233"/>
        <end position="254"/>
    </location>
</feature>
<dbReference type="InterPro" id="IPR003689">
    <property type="entry name" value="ZIP"/>
</dbReference>
<feature type="transmembrane region" description="Helical" evidence="5">
    <location>
        <begin position="296"/>
        <end position="315"/>
    </location>
</feature>
<dbReference type="EMBL" id="CAJNOO010000843">
    <property type="protein sequence ID" value="CAF1045630.1"/>
    <property type="molecule type" value="Genomic_DNA"/>
</dbReference>
<keyword evidence="2 5" id="KW-0812">Transmembrane</keyword>
<evidence type="ECO:0000256" key="1">
    <source>
        <dbReference type="ARBA" id="ARBA00004141"/>
    </source>
</evidence>
<evidence type="ECO:0000313" key="7">
    <source>
        <dbReference type="Proteomes" id="UP000663882"/>
    </source>
</evidence>
<keyword evidence="4 5" id="KW-0472">Membrane</keyword>
<dbReference type="OrthoDB" id="262547at2759"/>
<organism evidence="6 7">
    <name type="scientific">Rotaria sordida</name>
    <dbReference type="NCBI Taxonomy" id="392033"/>
    <lineage>
        <taxon>Eukaryota</taxon>
        <taxon>Metazoa</taxon>
        <taxon>Spiralia</taxon>
        <taxon>Gnathifera</taxon>
        <taxon>Rotifera</taxon>
        <taxon>Eurotatoria</taxon>
        <taxon>Bdelloidea</taxon>
        <taxon>Philodinida</taxon>
        <taxon>Philodinidae</taxon>
        <taxon>Rotaria</taxon>
    </lineage>
</organism>
<comment type="subcellular location">
    <subcellularLocation>
        <location evidence="1">Membrane</location>
        <topology evidence="1">Multi-pass membrane protein</topology>
    </subcellularLocation>
</comment>
<keyword evidence="3 5" id="KW-1133">Transmembrane helix</keyword>
<dbReference type="GO" id="GO:0005385">
    <property type="term" value="F:zinc ion transmembrane transporter activity"/>
    <property type="evidence" value="ECO:0007669"/>
    <property type="project" value="TreeGrafter"/>
</dbReference>
<dbReference type="Proteomes" id="UP000663882">
    <property type="component" value="Unassembled WGS sequence"/>
</dbReference>
<gene>
    <name evidence="6" type="ORF">RFH988_LOCUS16453</name>
</gene>
<reference evidence="6" key="1">
    <citation type="submission" date="2021-02" db="EMBL/GenBank/DDBJ databases">
        <authorList>
            <person name="Nowell W R."/>
        </authorList>
    </citation>
    <scope>NUCLEOTIDE SEQUENCE</scope>
</reference>
<evidence type="ECO:0000256" key="4">
    <source>
        <dbReference type="ARBA" id="ARBA00023136"/>
    </source>
</evidence>
<dbReference type="GO" id="GO:0016020">
    <property type="term" value="C:membrane"/>
    <property type="evidence" value="ECO:0007669"/>
    <property type="project" value="UniProtKB-SubCell"/>
</dbReference>
<protein>
    <submittedName>
        <fullName evidence="6">Uncharacterized protein</fullName>
    </submittedName>
</protein>
<feature type="transmembrane region" description="Helical" evidence="5">
    <location>
        <begin position="43"/>
        <end position="64"/>
    </location>
</feature>